<evidence type="ECO:0008006" key="4">
    <source>
        <dbReference type="Google" id="ProtNLM"/>
    </source>
</evidence>
<comment type="caution">
    <text evidence="2">The sequence shown here is derived from an EMBL/GenBank/DDBJ whole genome shotgun (WGS) entry which is preliminary data.</text>
</comment>
<feature type="signal peptide" evidence="1">
    <location>
        <begin position="1"/>
        <end position="23"/>
    </location>
</feature>
<protein>
    <recommendedName>
        <fullName evidence="4">Hedgehog/Intein (Hint) domain-containing protein</fullName>
    </recommendedName>
</protein>
<keyword evidence="1" id="KW-0732">Signal</keyword>
<gene>
    <name evidence="2" type="ORF">DAY19_03410</name>
</gene>
<dbReference type="RefSeq" id="WP_133296874.1">
    <property type="nucleotide sequence ID" value="NZ_QDKL01000001.1"/>
</dbReference>
<organism evidence="2 3">
    <name type="scientific">Halobacteriovorax vibrionivorans</name>
    <dbReference type="NCBI Taxonomy" id="2152716"/>
    <lineage>
        <taxon>Bacteria</taxon>
        <taxon>Pseudomonadati</taxon>
        <taxon>Bdellovibrionota</taxon>
        <taxon>Bacteriovoracia</taxon>
        <taxon>Bacteriovoracales</taxon>
        <taxon>Halobacteriovoraceae</taxon>
        <taxon>Halobacteriovorax</taxon>
    </lineage>
</organism>
<accession>A0ABY0IK27</accession>
<dbReference type="EMBL" id="QDKL01000001">
    <property type="protein sequence ID" value="RZF22834.1"/>
    <property type="molecule type" value="Genomic_DNA"/>
</dbReference>
<keyword evidence="3" id="KW-1185">Reference proteome</keyword>
<evidence type="ECO:0000313" key="3">
    <source>
        <dbReference type="Proteomes" id="UP000443582"/>
    </source>
</evidence>
<reference evidence="3" key="1">
    <citation type="journal article" date="2019" name="Int. J. Syst. Evol. Microbiol.">
        <title>Halobacteriovorax valvorus sp. nov., a novel prokaryotic predator isolated from coastal seawater of China.</title>
        <authorList>
            <person name="Chen M.-X."/>
        </authorList>
    </citation>
    <scope>NUCLEOTIDE SEQUENCE [LARGE SCALE GENOMIC DNA]</scope>
    <source>
        <strain evidence="3">BL9</strain>
    </source>
</reference>
<name>A0ABY0IK27_9BACT</name>
<feature type="chain" id="PRO_5047546714" description="Hedgehog/Intein (Hint) domain-containing protein" evidence="1">
    <location>
        <begin position="24"/>
        <end position="125"/>
    </location>
</feature>
<evidence type="ECO:0000313" key="2">
    <source>
        <dbReference type="EMBL" id="RZF22834.1"/>
    </source>
</evidence>
<dbReference type="Proteomes" id="UP000443582">
    <property type="component" value="Unassembled WGS sequence"/>
</dbReference>
<evidence type="ECO:0000256" key="1">
    <source>
        <dbReference type="SAM" id="SignalP"/>
    </source>
</evidence>
<sequence length="125" mass="14396">MKRRNFILSTVFSLFTYKSFVHAFSRAKVIDSDNILISKDNGTCITLKSGMNYQLPDNPKSIHSCIHFKVIKSKNSKSPTITSKNHMIAEKNGQLIIDKDISIEKSRFFSLQYINEEFGWIVFRG</sequence>
<proteinExistence type="predicted"/>